<name>A0A6I4W5F8_9ACTN</name>
<organism evidence="1 2">
    <name type="scientific">Actinomadura rayongensis</name>
    <dbReference type="NCBI Taxonomy" id="1429076"/>
    <lineage>
        <taxon>Bacteria</taxon>
        <taxon>Bacillati</taxon>
        <taxon>Actinomycetota</taxon>
        <taxon>Actinomycetes</taxon>
        <taxon>Streptosporangiales</taxon>
        <taxon>Thermomonosporaceae</taxon>
        <taxon>Actinomadura</taxon>
    </lineage>
</organism>
<comment type="caution">
    <text evidence="1">The sequence shown here is derived from an EMBL/GenBank/DDBJ whole genome shotgun (WGS) entry which is preliminary data.</text>
</comment>
<protein>
    <submittedName>
        <fullName evidence="1">Uncharacterized protein</fullName>
    </submittedName>
</protein>
<dbReference type="EMBL" id="WUTW01000001">
    <property type="protein sequence ID" value="MXQ63990.1"/>
    <property type="molecule type" value="Genomic_DNA"/>
</dbReference>
<evidence type="ECO:0000313" key="1">
    <source>
        <dbReference type="EMBL" id="MXQ63990.1"/>
    </source>
</evidence>
<dbReference type="Proteomes" id="UP000431901">
    <property type="component" value="Unassembled WGS sequence"/>
</dbReference>
<dbReference type="AlphaFoldDB" id="A0A6I4W5F8"/>
<sequence>MTSTLGNQQPLGPWSPITVRADVRSTESAVAWLRIFAITRLEVVSNASL</sequence>
<proteinExistence type="predicted"/>
<keyword evidence="2" id="KW-1185">Reference proteome</keyword>
<evidence type="ECO:0000313" key="2">
    <source>
        <dbReference type="Proteomes" id="UP000431901"/>
    </source>
</evidence>
<gene>
    <name evidence="1" type="ORF">GQ466_08070</name>
</gene>
<accession>A0A6I4W5F8</accession>
<dbReference type="RefSeq" id="WP_161102069.1">
    <property type="nucleotide sequence ID" value="NZ_WUTW01000001.1"/>
</dbReference>
<reference evidence="1 2" key="1">
    <citation type="submission" date="2019-12" db="EMBL/GenBank/DDBJ databases">
        <title>Nocardia macrotermitis sp. nov. and Nocardia aurantia sp. nov., isolated from the gut of the fungus growing-termite Macrotermes natalensis.</title>
        <authorList>
            <person name="Christine B."/>
            <person name="Rene B."/>
        </authorList>
    </citation>
    <scope>NUCLEOTIDE SEQUENCE [LARGE SCALE GENOMIC DNA]</scope>
    <source>
        <strain evidence="1 2">DSM 102126</strain>
    </source>
</reference>